<dbReference type="EMBL" id="LRGB01004788">
    <property type="protein sequence ID" value="KZS02278.1"/>
    <property type="molecule type" value="Genomic_DNA"/>
</dbReference>
<name>A0A164JEZ5_9CRUS</name>
<feature type="non-terminal residue" evidence="1">
    <location>
        <position position="1"/>
    </location>
</feature>
<reference evidence="1 2" key="1">
    <citation type="submission" date="2016-03" db="EMBL/GenBank/DDBJ databases">
        <title>EvidentialGene: Evidence-directed Construction of Genes on Genomes.</title>
        <authorList>
            <person name="Gilbert D.G."/>
            <person name="Choi J.-H."/>
            <person name="Mockaitis K."/>
            <person name="Colbourne J."/>
            <person name="Pfrender M."/>
        </authorList>
    </citation>
    <scope>NUCLEOTIDE SEQUENCE [LARGE SCALE GENOMIC DNA]</scope>
    <source>
        <strain evidence="1 2">Xinb3</strain>
        <tissue evidence="1">Complete organism</tissue>
    </source>
</reference>
<evidence type="ECO:0000313" key="2">
    <source>
        <dbReference type="Proteomes" id="UP000076858"/>
    </source>
</evidence>
<proteinExistence type="predicted"/>
<evidence type="ECO:0000313" key="1">
    <source>
        <dbReference type="EMBL" id="KZS02278.1"/>
    </source>
</evidence>
<organism evidence="1 2">
    <name type="scientific">Daphnia magna</name>
    <dbReference type="NCBI Taxonomy" id="35525"/>
    <lineage>
        <taxon>Eukaryota</taxon>
        <taxon>Metazoa</taxon>
        <taxon>Ecdysozoa</taxon>
        <taxon>Arthropoda</taxon>
        <taxon>Crustacea</taxon>
        <taxon>Branchiopoda</taxon>
        <taxon>Diplostraca</taxon>
        <taxon>Cladocera</taxon>
        <taxon>Anomopoda</taxon>
        <taxon>Daphniidae</taxon>
        <taxon>Daphnia</taxon>
    </lineage>
</organism>
<dbReference type="Proteomes" id="UP000076858">
    <property type="component" value="Unassembled WGS sequence"/>
</dbReference>
<sequence length="65" mass="7358">AFSLLRFLVKSQLWLKALDSYSKLDGDHENQVHFQVTLVVLTVGPSNEILTCSNSNQNLKQISLR</sequence>
<keyword evidence="2" id="KW-1185">Reference proteome</keyword>
<gene>
    <name evidence="1" type="ORF">APZ42_000740</name>
</gene>
<protein>
    <submittedName>
        <fullName evidence="1">Uncharacterized protein</fullName>
    </submittedName>
</protein>
<comment type="caution">
    <text evidence="1">The sequence shown here is derived from an EMBL/GenBank/DDBJ whole genome shotgun (WGS) entry which is preliminary data.</text>
</comment>
<accession>A0A164JEZ5</accession>
<dbReference type="AlphaFoldDB" id="A0A164JEZ5"/>